<proteinExistence type="predicted"/>
<dbReference type="Proteomes" id="UP000005238">
    <property type="component" value="Unassembled WGS sequence"/>
</dbReference>
<dbReference type="InParanoid" id="H3GH07"/>
<sequence length="152" mass="17002">MRAAGTDGPTGAAPLLTPILPPMIGSVSHEALVKWKRDRHDNESKMQARYRVTGEDFAAVVQSIRDPSGPHLLDAFCEIEHIVCSIKSATLPDIKELFKKELRMKKDACDVNARLIDYFKSFSTIIEDHGLAECFNGVLDTNEEYKRLISDL</sequence>
<dbReference type="AlphaFoldDB" id="H3GH07"/>
<keyword evidence="2" id="KW-1185">Reference proteome</keyword>
<evidence type="ECO:0000313" key="1">
    <source>
        <dbReference type="EnsemblProtists" id="Phyra75165"/>
    </source>
</evidence>
<reference evidence="2" key="1">
    <citation type="journal article" date="2006" name="Science">
        <title>Phytophthora genome sequences uncover evolutionary origins and mechanisms of pathogenesis.</title>
        <authorList>
            <person name="Tyler B.M."/>
            <person name="Tripathy S."/>
            <person name="Zhang X."/>
            <person name="Dehal P."/>
            <person name="Jiang R.H."/>
            <person name="Aerts A."/>
            <person name="Arredondo F.D."/>
            <person name="Baxter L."/>
            <person name="Bensasson D."/>
            <person name="Beynon J.L."/>
            <person name="Chapman J."/>
            <person name="Damasceno C.M."/>
            <person name="Dorrance A.E."/>
            <person name="Dou D."/>
            <person name="Dickerman A.W."/>
            <person name="Dubchak I.L."/>
            <person name="Garbelotto M."/>
            <person name="Gijzen M."/>
            <person name="Gordon S.G."/>
            <person name="Govers F."/>
            <person name="Grunwald N.J."/>
            <person name="Huang W."/>
            <person name="Ivors K.L."/>
            <person name="Jones R.W."/>
            <person name="Kamoun S."/>
            <person name="Krampis K."/>
            <person name="Lamour K.H."/>
            <person name="Lee M.K."/>
            <person name="McDonald W.H."/>
            <person name="Medina M."/>
            <person name="Meijer H.J."/>
            <person name="Nordberg E.K."/>
            <person name="Maclean D.J."/>
            <person name="Ospina-Giraldo M.D."/>
            <person name="Morris P.F."/>
            <person name="Phuntumart V."/>
            <person name="Putnam N.H."/>
            <person name="Rash S."/>
            <person name="Rose J.K."/>
            <person name="Sakihama Y."/>
            <person name="Salamov A.A."/>
            <person name="Savidor A."/>
            <person name="Scheuring C.F."/>
            <person name="Smith B.M."/>
            <person name="Sobral B.W."/>
            <person name="Terry A."/>
            <person name="Torto-Alalibo T.A."/>
            <person name="Win J."/>
            <person name="Xu Z."/>
            <person name="Zhang H."/>
            <person name="Grigoriev I.V."/>
            <person name="Rokhsar D.S."/>
            <person name="Boore J.L."/>
        </authorList>
    </citation>
    <scope>NUCLEOTIDE SEQUENCE [LARGE SCALE GENOMIC DNA]</scope>
    <source>
        <strain evidence="2">Pr102</strain>
    </source>
</reference>
<dbReference type="HOGENOM" id="CLU_000384_17_1_1"/>
<dbReference type="VEuPathDB" id="FungiDB:KRP23_5798"/>
<evidence type="ECO:0000313" key="2">
    <source>
        <dbReference type="Proteomes" id="UP000005238"/>
    </source>
</evidence>
<dbReference type="OMA" id="FCEIEHI"/>
<dbReference type="EnsemblProtists" id="Phyra75165">
    <property type="protein sequence ID" value="Phyra75165"/>
    <property type="gene ID" value="Phyra75165"/>
</dbReference>
<name>H3GH07_PHYRM</name>
<dbReference type="EMBL" id="DS566008">
    <property type="status" value="NOT_ANNOTATED_CDS"/>
    <property type="molecule type" value="Genomic_DNA"/>
</dbReference>
<reference evidence="1" key="2">
    <citation type="submission" date="2015-06" db="UniProtKB">
        <authorList>
            <consortium name="EnsemblProtists"/>
        </authorList>
    </citation>
    <scope>IDENTIFICATION</scope>
    <source>
        <strain evidence="1">Pr102</strain>
    </source>
</reference>
<dbReference type="eggNOG" id="ENOG502RGJF">
    <property type="taxonomic scope" value="Eukaryota"/>
</dbReference>
<organism evidence="1 2">
    <name type="scientific">Phytophthora ramorum</name>
    <name type="common">Sudden oak death agent</name>
    <dbReference type="NCBI Taxonomy" id="164328"/>
    <lineage>
        <taxon>Eukaryota</taxon>
        <taxon>Sar</taxon>
        <taxon>Stramenopiles</taxon>
        <taxon>Oomycota</taxon>
        <taxon>Peronosporomycetes</taxon>
        <taxon>Peronosporales</taxon>
        <taxon>Peronosporaceae</taxon>
        <taxon>Phytophthora</taxon>
    </lineage>
</organism>
<protein>
    <submittedName>
        <fullName evidence="1">Uncharacterized protein</fullName>
    </submittedName>
</protein>
<accession>H3GH07</accession>